<evidence type="ECO:0000313" key="8">
    <source>
        <dbReference type="EMBL" id="RZS64014.1"/>
    </source>
</evidence>
<evidence type="ECO:0000259" key="7">
    <source>
        <dbReference type="PROSITE" id="PS50110"/>
    </source>
</evidence>
<evidence type="ECO:0000256" key="3">
    <source>
        <dbReference type="ARBA" id="ARBA00023125"/>
    </source>
</evidence>
<keyword evidence="9" id="KW-1185">Reference proteome</keyword>
<dbReference type="PROSITE" id="PS50043">
    <property type="entry name" value="HTH_LUXR_2"/>
    <property type="match status" value="1"/>
</dbReference>
<dbReference type="EMBL" id="SGXA01000007">
    <property type="protein sequence ID" value="RZS64014.1"/>
    <property type="molecule type" value="Genomic_DNA"/>
</dbReference>
<dbReference type="GO" id="GO:0003677">
    <property type="term" value="F:DNA binding"/>
    <property type="evidence" value="ECO:0007669"/>
    <property type="project" value="UniProtKB-KW"/>
</dbReference>
<reference evidence="8 9" key="1">
    <citation type="submission" date="2019-02" db="EMBL/GenBank/DDBJ databases">
        <title>Genomic Encyclopedia of Type Strains, Phase IV (KMG-IV): sequencing the most valuable type-strain genomes for metagenomic binning, comparative biology and taxonomic classification.</title>
        <authorList>
            <person name="Goeker M."/>
        </authorList>
    </citation>
    <scope>NUCLEOTIDE SEQUENCE [LARGE SCALE GENOMIC DNA]</scope>
    <source>
        <strain evidence="8 9">DSM 18116</strain>
    </source>
</reference>
<keyword evidence="4" id="KW-0804">Transcription</keyword>
<protein>
    <submittedName>
        <fullName evidence="8">LuxR family two component transcriptional regulator</fullName>
    </submittedName>
</protein>
<dbReference type="SUPFAM" id="SSF52172">
    <property type="entry name" value="CheY-like"/>
    <property type="match status" value="1"/>
</dbReference>
<dbReference type="AlphaFoldDB" id="A0A4Q7M899"/>
<dbReference type="Gene3D" id="3.40.50.2300">
    <property type="match status" value="1"/>
</dbReference>
<dbReference type="PROSITE" id="PS50110">
    <property type="entry name" value="RESPONSE_REGULATORY"/>
    <property type="match status" value="1"/>
</dbReference>
<dbReference type="InterPro" id="IPR058245">
    <property type="entry name" value="NreC/VraR/RcsB-like_REC"/>
</dbReference>
<dbReference type="SMART" id="SM00448">
    <property type="entry name" value="REC"/>
    <property type="match status" value="1"/>
</dbReference>
<dbReference type="SUPFAM" id="SSF46894">
    <property type="entry name" value="C-terminal effector domain of the bipartite response regulators"/>
    <property type="match status" value="1"/>
</dbReference>
<keyword evidence="3" id="KW-0238">DNA-binding</keyword>
<dbReference type="Pfam" id="PF00196">
    <property type="entry name" value="GerE"/>
    <property type="match status" value="1"/>
</dbReference>
<dbReference type="InterPro" id="IPR001789">
    <property type="entry name" value="Sig_transdc_resp-reg_receiver"/>
</dbReference>
<dbReference type="InterPro" id="IPR011006">
    <property type="entry name" value="CheY-like_superfamily"/>
</dbReference>
<organism evidence="8 9">
    <name type="scientific">Pseudobacter ginsenosidimutans</name>
    <dbReference type="NCBI Taxonomy" id="661488"/>
    <lineage>
        <taxon>Bacteria</taxon>
        <taxon>Pseudomonadati</taxon>
        <taxon>Bacteroidota</taxon>
        <taxon>Chitinophagia</taxon>
        <taxon>Chitinophagales</taxon>
        <taxon>Chitinophagaceae</taxon>
        <taxon>Pseudobacter</taxon>
    </lineage>
</organism>
<proteinExistence type="predicted"/>
<evidence type="ECO:0000256" key="2">
    <source>
        <dbReference type="ARBA" id="ARBA00023015"/>
    </source>
</evidence>
<keyword evidence="1 5" id="KW-0597">Phosphoprotein</keyword>
<feature type="domain" description="HTH luxR-type" evidence="6">
    <location>
        <begin position="143"/>
        <end position="208"/>
    </location>
</feature>
<sequence length="210" mass="23371">MIKILLYDDSEVMRETLVLLLSNTDGFEVVGAFDNCETAVQDIKTLQPDVILLDIDMPAMTGIEGLAKIRSQHPDVKVLMLTVFDDNKNVFEAIRQGANGYLLKKTPPAKLIDYIREVHEGGAPMNASIATQVLKMFAGMQPSVSPDYALSQREKQVLQSLVDGNSYKMVAAEMYISIDTVRSHIRSIYEKLHVNSKSEAVAKALRDRIV</sequence>
<evidence type="ECO:0000313" key="9">
    <source>
        <dbReference type="Proteomes" id="UP000293874"/>
    </source>
</evidence>
<evidence type="ECO:0000256" key="4">
    <source>
        <dbReference type="ARBA" id="ARBA00023163"/>
    </source>
</evidence>
<dbReference type="PROSITE" id="PS00622">
    <property type="entry name" value="HTH_LUXR_1"/>
    <property type="match status" value="1"/>
</dbReference>
<dbReference type="Proteomes" id="UP000293874">
    <property type="component" value="Unassembled WGS sequence"/>
</dbReference>
<dbReference type="PANTHER" id="PTHR43214">
    <property type="entry name" value="TWO-COMPONENT RESPONSE REGULATOR"/>
    <property type="match status" value="1"/>
</dbReference>
<accession>A0A4Q7M899</accession>
<evidence type="ECO:0000259" key="6">
    <source>
        <dbReference type="PROSITE" id="PS50043"/>
    </source>
</evidence>
<dbReference type="InterPro" id="IPR000792">
    <property type="entry name" value="Tscrpt_reg_LuxR_C"/>
</dbReference>
<dbReference type="Pfam" id="PF00072">
    <property type="entry name" value="Response_reg"/>
    <property type="match status" value="1"/>
</dbReference>
<dbReference type="SMART" id="SM00421">
    <property type="entry name" value="HTH_LUXR"/>
    <property type="match status" value="1"/>
</dbReference>
<dbReference type="OrthoDB" id="9797341at2"/>
<dbReference type="GO" id="GO:0000160">
    <property type="term" value="P:phosphorelay signal transduction system"/>
    <property type="evidence" value="ECO:0007669"/>
    <property type="project" value="InterPro"/>
</dbReference>
<dbReference type="CDD" id="cd06170">
    <property type="entry name" value="LuxR_C_like"/>
    <property type="match status" value="1"/>
</dbReference>
<dbReference type="PRINTS" id="PR00038">
    <property type="entry name" value="HTHLUXR"/>
</dbReference>
<dbReference type="GO" id="GO:0006355">
    <property type="term" value="P:regulation of DNA-templated transcription"/>
    <property type="evidence" value="ECO:0007669"/>
    <property type="project" value="InterPro"/>
</dbReference>
<dbReference type="InterPro" id="IPR039420">
    <property type="entry name" value="WalR-like"/>
</dbReference>
<keyword evidence="2" id="KW-0805">Transcription regulation</keyword>
<dbReference type="InterPro" id="IPR016032">
    <property type="entry name" value="Sig_transdc_resp-reg_C-effctor"/>
</dbReference>
<evidence type="ECO:0000256" key="1">
    <source>
        <dbReference type="ARBA" id="ARBA00022553"/>
    </source>
</evidence>
<feature type="modified residue" description="4-aspartylphosphate" evidence="5">
    <location>
        <position position="54"/>
    </location>
</feature>
<comment type="caution">
    <text evidence="8">The sequence shown here is derived from an EMBL/GenBank/DDBJ whole genome shotgun (WGS) entry which is preliminary data.</text>
</comment>
<gene>
    <name evidence="8" type="ORF">EV199_6114</name>
</gene>
<feature type="domain" description="Response regulatory" evidence="7">
    <location>
        <begin position="3"/>
        <end position="119"/>
    </location>
</feature>
<evidence type="ECO:0000256" key="5">
    <source>
        <dbReference type="PROSITE-ProRule" id="PRU00169"/>
    </source>
</evidence>
<dbReference type="RefSeq" id="WP_130544576.1">
    <property type="nucleotide sequence ID" value="NZ_CP042431.1"/>
</dbReference>
<dbReference type="CDD" id="cd17535">
    <property type="entry name" value="REC_NarL-like"/>
    <property type="match status" value="1"/>
</dbReference>
<name>A0A4Q7M899_9BACT</name>
<dbReference type="PANTHER" id="PTHR43214:SF24">
    <property type="entry name" value="TRANSCRIPTIONAL REGULATORY PROTEIN NARL-RELATED"/>
    <property type="match status" value="1"/>
</dbReference>